<reference evidence="1" key="1">
    <citation type="submission" date="2021-05" db="EMBL/GenBank/DDBJ databases">
        <title>Complete genome sequence of the cellulolytic planctomycete Telmatocola sphagniphila SP2T and characterization of the first cellulase from planctomycetes.</title>
        <authorList>
            <person name="Rakitin A.L."/>
            <person name="Beletsky A.V."/>
            <person name="Naumoff D.G."/>
            <person name="Kulichevskaya I.S."/>
            <person name="Mardanov A.V."/>
            <person name="Ravin N.V."/>
            <person name="Dedysh S.N."/>
        </authorList>
    </citation>
    <scope>NUCLEOTIDE SEQUENCE</scope>
    <source>
        <strain evidence="1">SP2T</strain>
    </source>
</reference>
<evidence type="ECO:0000313" key="1">
    <source>
        <dbReference type="EMBL" id="QVL30404.1"/>
    </source>
</evidence>
<sequence length="75" mass="8401">MITPETLAVLRCPNDPRRESKLILEEDVKIFCERCRIQFKSKEGLPSLLLDEAILPEGCTSLKSLPCRTGEAAKV</sequence>
<dbReference type="Gene3D" id="2.20.25.10">
    <property type="match status" value="1"/>
</dbReference>
<proteinExistence type="predicted"/>
<organism evidence="1 2">
    <name type="scientific">Telmatocola sphagniphila</name>
    <dbReference type="NCBI Taxonomy" id="1123043"/>
    <lineage>
        <taxon>Bacteria</taxon>
        <taxon>Pseudomonadati</taxon>
        <taxon>Planctomycetota</taxon>
        <taxon>Planctomycetia</taxon>
        <taxon>Gemmatales</taxon>
        <taxon>Gemmataceae</taxon>
    </lineage>
</organism>
<gene>
    <name evidence="1" type="ORF">KIH39_16265</name>
</gene>
<evidence type="ECO:0000313" key="2">
    <source>
        <dbReference type="Proteomes" id="UP000676194"/>
    </source>
</evidence>
<dbReference type="Proteomes" id="UP000676194">
    <property type="component" value="Chromosome"/>
</dbReference>
<keyword evidence="2" id="KW-1185">Reference proteome</keyword>
<name>A0A8E6B2V1_9BACT</name>
<evidence type="ECO:0008006" key="3">
    <source>
        <dbReference type="Google" id="ProtNLM"/>
    </source>
</evidence>
<dbReference type="AlphaFoldDB" id="A0A8E6B2V1"/>
<dbReference type="SUPFAM" id="SSF158997">
    <property type="entry name" value="Trm112p-like"/>
    <property type="match status" value="1"/>
</dbReference>
<dbReference type="EMBL" id="CP074694">
    <property type="protein sequence ID" value="QVL30404.1"/>
    <property type="molecule type" value="Genomic_DNA"/>
</dbReference>
<dbReference type="RefSeq" id="WP_213494275.1">
    <property type="nucleotide sequence ID" value="NZ_CP074694.1"/>
</dbReference>
<accession>A0A8E6B2V1</accession>
<protein>
    <recommendedName>
        <fullName evidence="3">Trm112 family protein</fullName>
    </recommendedName>
</protein>
<dbReference type="KEGG" id="tsph:KIH39_16265"/>